<evidence type="ECO:0000256" key="2">
    <source>
        <dbReference type="ARBA" id="ARBA00022908"/>
    </source>
</evidence>
<evidence type="ECO:0000313" key="6">
    <source>
        <dbReference type="EMBL" id="ACO74523.1"/>
    </source>
</evidence>
<dbReference type="GO" id="GO:0006310">
    <property type="term" value="P:DNA recombination"/>
    <property type="evidence" value="ECO:0007669"/>
    <property type="project" value="UniProtKB-KW"/>
</dbReference>
<dbReference type="KEGG" id="lhk:LHK_01534"/>
<evidence type="ECO:0000256" key="3">
    <source>
        <dbReference type="ARBA" id="ARBA00023125"/>
    </source>
</evidence>
<reference evidence="6 7" key="1">
    <citation type="journal article" date="2009" name="PLoS Genet.">
        <title>The complete genome and proteome of Laribacter hongkongensis reveal potential mechanisms for adaptations to different temperatures and habitats.</title>
        <authorList>
            <person name="Woo P.C."/>
            <person name="Lau S.K."/>
            <person name="Tse H."/>
            <person name="Teng J.L."/>
            <person name="Curreem S.O."/>
            <person name="Tsang A.K."/>
            <person name="Fan R.Y."/>
            <person name="Wong G.K."/>
            <person name="Huang Y."/>
            <person name="Loman N.J."/>
            <person name="Snyder L.A."/>
            <person name="Cai J.J."/>
            <person name="Huang J.D."/>
            <person name="Mak W."/>
            <person name="Pallen M.J."/>
            <person name="Lok S."/>
            <person name="Yuen K.Y."/>
        </authorList>
    </citation>
    <scope>NUCLEOTIDE SEQUENCE [LARGE SCALE GENOMIC DNA]</scope>
    <source>
        <strain evidence="6 7">HLHK9</strain>
    </source>
</reference>
<dbReference type="Proteomes" id="UP000002010">
    <property type="component" value="Chromosome"/>
</dbReference>
<dbReference type="InterPro" id="IPR053876">
    <property type="entry name" value="Phage_int_M"/>
</dbReference>
<dbReference type="STRING" id="557598.LHK_01534"/>
<keyword evidence="4" id="KW-0233">DNA recombination</keyword>
<dbReference type="AlphaFoldDB" id="C1D7T3"/>
<dbReference type="InterPro" id="IPR013762">
    <property type="entry name" value="Integrase-like_cat_sf"/>
</dbReference>
<dbReference type="InterPro" id="IPR050808">
    <property type="entry name" value="Phage_Integrase"/>
</dbReference>
<keyword evidence="3" id="KW-0238">DNA-binding</keyword>
<evidence type="ECO:0000259" key="5">
    <source>
        <dbReference type="PROSITE" id="PS51898"/>
    </source>
</evidence>
<dbReference type="Pfam" id="PF00589">
    <property type="entry name" value="Phage_integrase"/>
    <property type="match status" value="1"/>
</dbReference>
<protein>
    <submittedName>
        <fullName evidence="6">Integrase</fullName>
    </submittedName>
</protein>
<dbReference type="InterPro" id="IPR002104">
    <property type="entry name" value="Integrase_catalytic"/>
</dbReference>
<feature type="domain" description="Tyr recombinase" evidence="5">
    <location>
        <begin position="217"/>
        <end position="394"/>
    </location>
</feature>
<dbReference type="Pfam" id="PF22022">
    <property type="entry name" value="Phage_int_M"/>
    <property type="match status" value="1"/>
</dbReference>
<keyword evidence="7" id="KW-1185">Reference proteome</keyword>
<dbReference type="GO" id="GO:0003677">
    <property type="term" value="F:DNA binding"/>
    <property type="evidence" value="ECO:0007669"/>
    <property type="project" value="UniProtKB-KW"/>
</dbReference>
<dbReference type="InterPro" id="IPR010998">
    <property type="entry name" value="Integrase_recombinase_N"/>
</dbReference>
<name>C1D7T3_LARHH</name>
<accession>C1D7T3</accession>
<evidence type="ECO:0000256" key="4">
    <source>
        <dbReference type="ARBA" id="ARBA00023172"/>
    </source>
</evidence>
<dbReference type="Gene3D" id="1.10.443.10">
    <property type="entry name" value="Intergrase catalytic core"/>
    <property type="match status" value="1"/>
</dbReference>
<dbReference type="PANTHER" id="PTHR30629">
    <property type="entry name" value="PROPHAGE INTEGRASE"/>
    <property type="match status" value="1"/>
</dbReference>
<comment type="similarity">
    <text evidence="1">Belongs to the 'phage' integrase family.</text>
</comment>
<dbReference type="InterPro" id="IPR025166">
    <property type="entry name" value="Integrase_DNA_bind_dom"/>
</dbReference>
<evidence type="ECO:0000313" key="7">
    <source>
        <dbReference type="Proteomes" id="UP000002010"/>
    </source>
</evidence>
<proteinExistence type="inferred from homology"/>
<dbReference type="PANTHER" id="PTHR30629:SF2">
    <property type="entry name" value="PROPHAGE INTEGRASE INTS-RELATED"/>
    <property type="match status" value="1"/>
</dbReference>
<gene>
    <name evidence="6" type="ordered locus">LHK_01534</name>
</gene>
<dbReference type="InterPro" id="IPR011010">
    <property type="entry name" value="DNA_brk_join_enz"/>
</dbReference>
<dbReference type="Gene3D" id="1.10.150.130">
    <property type="match status" value="1"/>
</dbReference>
<organism evidence="6 7">
    <name type="scientific">Laribacter hongkongensis (strain HLHK9)</name>
    <dbReference type="NCBI Taxonomy" id="557598"/>
    <lineage>
        <taxon>Bacteria</taxon>
        <taxon>Pseudomonadati</taxon>
        <taxon>Pseudomonadota</taxon>
        <taxon>Betaproteobacteria</taxon>
        <taxon>Neisseriales</taxon>
        <taxon>Aquaspirillaceae</taxon>
        <taxon>Laribacter</taxon>
    </lineage>
</organism>
<dbReference type="Gene3D" id="3.30.160.390">
    <property type="entry name" value="Integrase, DNA-binding domain"/>
    <property type="match status" value="1"/>
</dbReference>
<sequence>MAVLTDRQAANIRPTDKAKAHGGVVGLWLIPLKEKGTGRWIFRFTSPTSKKRRDLGLGKYPAITIKQAGELGEAARLLVLQGIDPIDHKREQEAAAEAANERITFEQAAIHTHETLSPGWSNRHASADWINSLRRHVFPKIGDKPVADLVRRDFAAVLLPIWLVLPETAARVRQRMQTVMEWCLARDLIAANQCDSALSRLLPKQPSKAEREEHHPAMPWRLLPAFVAAHLGEGRPVSVARPMLEFLILTAARSGEVRGMVWDEVDLSAKVWTIPGERMKAGATHQVPLSDRAMAILRQQRERHPFSAMVFPPNRGRVVSDMTLTRYLHEVDAPSDTEGRHATVHGFRSTFKDWAIEHGYPGELSEKALAHMIKNKVEAAYHRSSQLEQRRALMQAWADYVESGRAGGITNIRMIA</sequence>
<dbReference type="RefSeq" id="WP_012697009.1">
    <property type="nucleotide sequence ID" value="NC_012559.1"/>
</dbReference>
<dbReference type="EMBL" id="CP001154">
    <property type="protein sequence ID" value="ACO74523.1"/>
    <property type="molecule type" value="Genomic_DNA"/>
</dbReference>
<evidence type="ECO:0000256" key="1">
    <source>
        <dbReference type="ARBA" id="ARBA00008857"/>
    </source>
</evidence>
<dbReference type="InterPro" id="IPR038488">
    <property type="entry name" value="Integrase_DNA-bd_sf"/>
</dbReference>
<dbReference type="Pfam" id="PF13356">
    <property type="entry name" value="Arm-DNA-bind_3"/>
    <property type="match status" value="1"/>
</dbReference>
<dbReference type="PROSITE" id="PS51898">
    <property type="entry name" value="TYR_RECOMBINASE"/>
    <property type="match status" value="1"/>
</dbReference>
<dbReference type="SUPFAM" id="SSF56349">
    <property type="entry name" value="DNA breaking-rejoining enzymes"/>
    <property type="match status" value="1"/>
</dbReference>
<dbReference type="GO" id="GO:0015074">
    <property type="term" value="P:DNA integration"/>
    <property type="evidence" value="ECO:0007669"/>
    <property type="project" value="UniProtKB-KW"/>
</dbReference>
<dbReference type="eggNOG" id="COG0582">
    <property type="taxonomic scope" value="Bacteria"/>
</dbReference>
<keyword evidence="2" id="KW-0229">DNA integration</keyword>
<dbReference type="HOGENOM" id="CLU_027562_0_2_4"/>
<dbReference type="CDD" id="cd00801">
    <property type="entry name" value="INT_P4_C"/>
    <property type="match status" value="1"/>
</dbReference>